<feature type="compositionally biased region" description="Basic and acidic residues" evidence="1">
    <location>
        <begin position="366"/>
        <end position="377"/>
    </location>
</feature>
<feature type="domain" description="C2 NT-type" evidence="2">
    <location>
        <begin position="7"/>
        <end position="148"/>
    </location>
</feature>
<dbReference type="EMBL" id="JBEAFC010000007">
    <property type="protein sequence ID" value="KAL1550437.1"/>
    <property type="molecule type" value="Genomic_DNA"/>
</dbReference>
<protein>
    <recommendedName>
        <fullName evidence="2">C2 NT-type domain-containing protein</fullName>
    </recommendedName>
</protein>
<feature type="region of interest" description="Disordered" evidence="1">
    <location>
        <begin position="162"/>
        <end position="225"/>
    </location>
</feature>
<proteinExistence type="predicted"/>
<dbReference type="Proteomes" id="UP001567538">
    <property type="component" value="Unassembled WGS sequence"/>
</dbReference>
<dbReference type="AlphaFoldDB" id="A0ABD1H1Z3"/>
<feature type="region of interest" description="Disordered" evidence="1">
    <location>
        <begin position="366"/>
        <end position="402"/>
    </location>
</feature>
<feature type="compositionally biased region" description="Acidic residues" evidence="1">
    <location>
        <begin position="172"/>
        <end position="187"/>
    </location>
</feature>
<gene>
    <name evidence="3" type="ORF">AAHA92_18398</name>
</gene>
<feature type="region of interest" description="Disordered" evidence="1">
    <location>
        <begin position="630"/>
        <end position="650"/>
    </location>
</feature>
<evidence type="ECO:0000256" key="1">
    <source>
        <dbReference type="SAM" id="MobiDB-lite"/>
    </source>
</evidence>
<dbReference type="Pfam" id="PF10358">
    <property type="entry name" value="NT-C2"/>
    <property type="match status" value="1"/>
</dbReference>
<feature type="compositionally biased region" description="Low complexity" evidence="1">
    <location>
        <begin position="252"/>
        <end position="263"/>
    </location>
</feature>
<evidence type="ECO:0000259" key="2">
    <source>
        <dbReference type="PROSITE" id="PS51840"/>
    </source>
</evidence>
<feature type="region of interest" description="Disordered" evidence="1">
    <location>
        <begin position="245"/>
        <end position="280"/>
    </location>
</feature>
<organism evidence="3 4">
    <name type="scientific">Salvia divinorum</name>
    <name type="common">Maria pastora</name>
    <name type="synonym">Diviner's sage</name>
    <dbReference type="NCBI Taxonomy" id="28513"/>
    <lineage>
        <taxon>Eukaryota</taxon>
        <taxon>Viridiplantae</taxon>
        <taxon>Streptophyta</taxon>
        <taxon>Embryophyta</taxon>
        <taxon>Tracheophyta</taxon>
        <taxon>Spermatophyta</taxon>
        <taxon>Magnoliopsida</taxon>
        <taxon>eudicotyledons</taxon>
        <taxon>Gunneridae</taxon>
        <taxon>Pentapetalae</taxon>
        <taxon>asterids</taxon>
        <taxon>lamiids</taxon>
        <taxon>Lamiales</taxon>
        <taxon>Lamiaceae</taxon>
        <taxon>Nepetoideae</taxon>
        <taxon>Mentheae</taxon>
        <taxon>Salviinae</taxon>
        <taxon>Salvia</taxon>
        <taxon>Salvia subgen. Calosphace</taxon>
    </lineage>
</organism>
<keyword evidence="4" id="KW-1185">Reference proteome</keyword>
<dbReference type="InterPro" id="IPR021827">
    <property type="entry name" value="Nup186/Nup192/Nup205"/>
</dbReference>
<feature type="compositionally biased region" description="Low complexity" evidence="1">
    <location>
        <begin position="190"/>
        <end position="200"/>
    </location>
</feature>
<evidence type="ECO:0000313" key="4">
    <source>
        <dbReference type="Proteomes" id="UP001567538"/>
    </source>
</evidence>
<accession>A0ABD1H1Z3</accession>
<dbReference type="InterPro" id="IPR019448">
    <property type="entry name" value="NT-C2"/>
</dbReference>
<comment type="caution">
    <text evidence="3">The sequence shown here is derived from an EMBL/GenBank/DDBJ whole genome shotgun (WGS) entry which is preliminary data.</text>
</comment>
<evidence type="ECO:0000313" key="3">
    <source>
        <dbReference type="EMBL" id="KAL1550437.1"/>
    </source>
</evidence>
<dbReference type="PANTHER" id="PTHR31344">
    <property type="entry name" value="NUCLEAR PORE COMPLEX PROTEIN NUP205"/>
    <property type="match status" value="1"/>
</dbReference>
<dbReference type="PROSITE" id="PS51840">
    <property type="entry name" value="C2_NT"/>
    <property type="match status" value="1"/>
</dbReference>
<sequence>MVLGMKSKHKKGVAVRIEYMVHIEEIKPWPSLETLRSVQNVVIQWENGSESTGSFFSVAGESNIVFNESFMLSTTLYWKKATEKFGKNYLEFSLFEPRKGKARGHLLATASLNLADYGMIDDTLGVNVPLTFKKISNGSVHPALEITLELIGKDTSYSSPSVGFSNEASLDGGDDDDSEIASYTDDDVSSRSSRTAGSSAFDLSMASPSRSEKSRHGKHSSAGASSDTWKSVKRYVSSSKLAERSMSLVKKSSSPPLNISSPSYTNFQDSSGELDDAPKSTPFVQVQSFDRLAHEAMPANHYGEYGAKSNSLYSLSAREKEWHSETLPNNDARAGWAKVQEKLARKDIELDEQSIAEKMMQKLSEEEVTRRQIETRSDTLAPRRKGPAIPPSRLKHEKSVENHDSVKVNGFLADTYIGGKPPDLNIPNGSNKVGKISAKVEREEPEAYLSLQENEWKKRVELLEEELREAAATEVSLFSVVAEHSSSVNKVHAPARRLSRFYKNACRTRSQAKRASAARTAVSGLVLVSKACGNDVPRLTFWLSNSIMLRSIVSQIAAELPNEPSINSNDGRLSDTARLKGHRSQSIDESDDLEDVLTFLIALERVESWLFSRIVESIWWQTFIPHMQPTDSNRERSSGKKKTSSRRNCLGSNEQASFSIELWRKVFKDARERLCPIQAQGQKCGCLSALVILVMQQLVNRLDVAMFNAILRESAKDTPTDPVSDPVRDTKVLPVKPGKASFGTGAQLKNIIGNWSRWLTDLFGLEDDSTDDDGVTLGDVSKPKPYKAFCLLRALSDLMMLPYKMLDDASTRKEVCPMFGPAIIKRVLKNFVPDEFNPNPIPPYIIDILSAEERPDSPDEMITSFPYVSTATKYSPPPAALLTCVGEVGRQVLKNSRLSTLKKSDSSDEEMEELESPLTKIIPDSYQSSAALTKLSFMPKEKGGTNAIRYQLLRDIWRDDD</sequence>
<dbReference type="PANTHER" id="PTHR31344:SF13">
    <property type="entry name" value="EEIG1_EHBP1 PROTEIN AMINO-TERMINAL DOMAIN PROTEIN"/>
    <property type="match status" value="1"/>
</dbReference>
<reference evidence="3 4" key="1">
    <citation type="submission" date="2024-06" db="EMBL/GenBank/DDBJ databases">
        <title>A chromosome level genome sequence of Diviner's sage (Salvia divinorum).</title>
        <authorList>
            <person name="Ford S.A."/>
            <person name="Ro D.-K."/>
            <person name="Ness R.W."/>
            <person name="Phillips M.A."/>
        </authorList>
    </citation>
    <scope>NUCLEOTIDE SEQUENCE [LARGE SCALE GENOMIC DNA]</scope>
    <source>
        <strain evidence="3">SAF-2024a</strain>
        <tissue evidence="3">Leaf</tissue>
    </source>
</reference>
<name>A0ABD1H1Z3_SALDI</name>